<dbReference type="EMBL" id="CP001716">
    <property type="protein sequence ID" value="ACV37742.1"/>
    <property type="molecule type" value="Genomic_DNA"/>
</dbReference>
<dbReference type="KEGG" id="app:CAP2UW1_4610"/>
<name>C7RVT2_ACCRE</name>
<sequence length="303" mass="34628">MSPVPEVIKVAERLRESARAKNAGRDVSSVFQEVVQLPLWEERVRGLPNSFARSALFTSANRSVERENFKRRKIATLRGAEIFYTGEELRQDDGDVFLQIVHLARQQPLGDVVEFSGYALLKDLEWTTSKGSYERLRDSINRLSSTTVLVKTDGSAGHPEKGFGGSLVRKFEWNADAERGTSQCWRIWLEPEIVVLFGRDTYTRIDWAQRLQLPPLAKWLHQFYFTHEKPIGYKVETIKTLCGSRIGVLAKFRYKLREALALLVEVGFIVSYDIDSRTDILNVVRAPRRIAVTDVIEGKCTKH</sequence>
<dbReference type="Pfam" id="PF07042">
    <property type="entry name" value="TrfA"/>
    <property type="match status" value="1"/>
</dbReference>
<keyword evidence="1" id="KW-0614">Plasmid</keyword>
<proteinExistence type="predicted"/>
<reference evidence="1" key="2">
    <citation type="submission" date="2009-09" db="EMBL/GenBank/DDBJ databases">
        <title>Complete sequence of plasmid1 of Candidatus Accumulibacter phosphatis clade IIA str. UW-1.</title>
        <authorList>
            <consortium name="US DOE Joint Genome Institute"/>
            <person name="Martin H.G."/>
            <person name="Ivanova N."/>
            <person name="Kunin V."/>
            <person name="Warnecke F."/>
            <person name="Barry K."/>
            <person name="He S."/>
            <person name="Salamov A."/>
            <person name="Szeto E."/>
            <person name="Dalin E."/>
            <person name="Pangilinan J.L."/>
            <person name="Lapidus A."/>
            <person name="Lowry S."/>
            <person name="Kyrpides N.C."/>
            <person name="McMahon K.D."/>
            <person name="Hugenholtz P."/>
        </authorList>
    </citation>
    <scope>NUCLEOTIDE SEQUENCE [LARGE SCALE GENOMIC DNA]</scope>
    <source>
        <strain evidence="1">UW-1</strain>
        <plasmid evidence="1">pAph01</plasmid>
        <plasmid>UW-1</plasmid>
    </source>
</reference>
<reference evidence="1" key="1">
    <citation type="submission" date="2009-08" db="EMBL/GenBank/DDBJ databases">
        <authorList>
            <consortium name="US DOE Joint Genome Institute"/>
            <person name="Lucas S."/>
            <person name="Copeland A."/>
            <person name="Lapidus A."/>
            <person name="Glavina del Rio T."/>
            <person name="Dalin E."/>
            <person name="Tice H."/>
            <person name="Bruce D."/>
            <person name="Barry K."/>
            <person name="Pitluck S."/>
            <person name="Lowry S."/>
            <person name="Larimer F."/>
            <person name="Land M."/>
            <person name="Hauser L."/>
            <person name="Kyrpides N."/>
            <person name="Ivanova N."/>
            <person name="McMahon K.D."/>
            <person name="Hugenholtz P."/>
        </authorList>
    </citation>
    <scope>NUCLEOTIDE SEQUENCE</scope>
    <source>
        <strain evidence="1">UW-1</strain>
        <plasmid evidence="1">pAph01</plasmid>
    </source>
</reference>
<organism evidence="1">
    <name type="scientific">Accumulibacter regalis</name>
    <dbReference type="NCBI Taxonomy" id="522306"/>
    <lineage>
        <taxon>Bacteria</taxon>
        <taxon>Pseudomonadati</taxon>
        <taxon>Pseudomonadota</taxon>
        <taxon>Betaproteobacteria</taxon>
        <taxon>Candidatus Accumulibacter</taxon>
    </lineage>
</organism>
<evidence type="ECO:0008006" key="2">
    <source>
        <dbReference type="Google" id="ProtNLM"/>
    </source>
</evidence>
<protein>
    <recommendedName>
        <fullName evidence="2">TrfA family protein</fullName>
    </recommendedName>
</protein>
<dbReference type="InterPro" id="IPR010751">
    <property type="entry name" value="TrfA"/>
</dbReference>
<dbReference type="HOGENOM" id="CLU_062408_0_0_4"/>
<geneLocation type="plasmid" evidence="1">
    <name>pAph01</name>
</geneLocation>
<gene>
    <name evidence="1" type="ordered locus">CAP2UW1_4610</name>
</gene>
<dbReference type="OrthoDB" id="8481003at2"/>
<evidence type="ECO:0000313" key="1">
    <source>
        <dbReference type="EMBL" id="ACV37742.1"/>
    </source>
</evidence>
<dbReference type="AlphaFoldDB" id="C7RVT2"/>
<accession>C7RVT2</accession>